<dbReference type="EMBL" id="MU277188">
    <property type="protein sequence ID" value="KAI0068413.1"/>
    <property type="molecule type" value="Genomic_DNA"/>
</dbReference>
<gene>
    <name evidence="1" type="ORF">BV25DRAFT_1793553</name>
</gene>
<reference evidence="1" key="2">
    <citation type="journal article" date="2022" name="New Phytol.">
        <title>Evolutionary transition to the ectomycorrhizal habit in the genomes of a hyperdiverse lineage of mushroom-forming fungi.</title>
        <authorList>
            <person name="Looney B."/>
            <person name="Miyauchi S."/>
            <person name="Morin E."/>
            <person name="Drula E."/>
            <person name="Courty P.E."/>
            <person name="Kohler A."/>
            <person name="Kuo A."/>
            <person name="LaButti K."/>
            <person name="Pangilinan J."/>
            <person name="Lipzen A."/>
            <person name="Riley R."/>
            <person name="Andreopoulos W."/>
            <person name="He G."/>
            <person name="Johnson J."/>
            <person name="Nolan M."/>
            <person name="Tritt A."/>
            <person name="Barry K.W."/>
            <person name="Grigoriev I.V."/>
            <person name="Nagy L.G."/>
            <person name="Hibbett D."/>
            <person name="Henrissat B."/>
            <person name="Matheny P.B."/>
            <person name="Labbe J."/>
            <person name="Martin F.M."/>
        </authorList>
    </citation>
    <scope>NUCLEOTIDE SEQUENCE</scope>
    <source>
        <strain evidence="1">HHB10654</strain>
    </source>
</reference>
<organism evidence="1 2">
    <name type="scientific">Artomyces pyxidatus</name>
    <dbReference type="NCBI Taxonomy" id="48021"/>
    <lineage>
        <taxon>Eukaryota</taxon>
        <taxon>Fungi</taxon>
        <taxon>Dikarya</taxon>
        <taxon>Basidiomycota</taxon>
        <taxon>Agaricomycotina</taxon>
        <taxon>Agaricomycetes</taxon>
        <taxon>Russulales</taxon>
        <taxon>Auriscalpiaceae</taxon>
        <taxon>Artomyces</taxon>
    </lineage>
</organism>
<dbReference type="Proteomes" id="UP000814140">
    <property type="component" value="Unassembled WGS sequence"/>
</dbReference>
<keyword evidence="2" id="KW-1185">Reference proteome</keyword>
<evidence type="ECO:0000313" key="2">
    <source>
        <dbReference type="Proteomes" id="UP000814140"/>
    </source>
</evidence>
<accession>A0ACB8TJ72</accession>
<evidence type="ECO:0000313" key="1">
    <source>
        <dbReference type="EMBL" id="KAI0068413.1"/>
    </source>
</evidence>
<name>A0ACB8TJ72_9AGAM</name>
<protein>
    <submittedName>
        <fullName evidence="1">Uncharacterized protein</fullName>
    </submittedName>
</protein>
<reference evidence="1" key="1">
    <citation type="submission" date="2021-03" db="EMBL/GenBank/DDBJ databases">
        <authorList>
            <consortium name="DOE Joint Genome Institute"/>
            <person name="Ahrendt S."/>
            <person name="Looney B.P."/>
            <person name="Miyauchi S."/>
            <person name="Morin E."/>
            <person name="Drula E."/>
            <person name="Courty P.E."/>
            <person name="Chicoki N."/>
            <person name="Fauchery L."/>
            <person name="Kohler A."/>
            <person name="Kuo A."/>
            <person name="Labutti K."/>
            <person name="Pangilinan J."/>
            <person name="Lipzen A."/>
            <person name="Riley R."/>
            <person name="Andreopoulos W."/>
            <person name="He G."/>
            <person name="Johnson J."/>
            <person name="Barry K.W."/>
            <person name="Grigoriev I.V."/>
            <person name="Nagy L."/>
            <person name="Hibbett D."/>
            <person name="Henrissat B."/>
            <person name="Matheny P.B."/>
            <person name="Labbe J."/>
            <person name="Martin F."/>
        </authorList>
    </citation>
    <scope>NUCLEOTIDE SEQUENCE</scope>
    <source>
        <strain evidence="1">HHB10654</strain>
    </source>
</reference>
<proteinExistence type="predicted"/>
<comment type="caution">
    <text evidence="1">The sequence shown here is derived from an EMBL/GenBank/DDBJ whole genome shotgun (WGS) entry which is preliminary data.</text>
</comment>
<sequence>MGFCRRCGDIVTGMKCKCGGAAVAPVVQWNQGTTKGPSTDKWLQTYVARETSPTGAAARAATSSTQAVSDTNRFPRPKSSLGSRVSAHIALTTTSRPPSPLKQSSTSSPPSPAADVIASPYTSELSKVYGSILQPEQSLATFHCYVCSATFPPDATIYPDPADSSGTHFMCRACFSENGGSKGDCQDCHRSVLILKSEGGFVENAGRVWHKKCFRCAGCGKSVGDNPMVDLLGQPSCADCFGTCLRRNESPRHRSSPAQPHRDDASNLGGFRSRRKSREGSPTIEELEHVIGVRSRESTLTKSETPRRSNPPSKDHGSIERSTATSPLVPRQPATAMRTGGGSPAPSHPQRRIEVTDEGSPRRRTYDRSKPLEGSPRSSLPMIGGESPRPSVQAIEEMKNRLLRQASSPSLGKNTNSPSSNSSTPKATPRATVHHSNTPPESSSPRTDSHNLKGPSSSRRLSDRPLLRNRESNSSLRTEAESTFSMSSLPSTPSLVSDFSDATTQSSGPSSPPSYSPPSRDDDIFSSSGRSMRSEFTDSYRIPTNFAEEKARPAVSLEPNARCAKCNMSLFNTKGRGRYVTVPEPSAAGTPPKTYHTDCFRCRICDGTFEERERGQAVFVRGVRGACHLNCAPPEKTTIRHITTTSFPSPNAVITRNEAPKKASKATSSSSPSSSYSSSRYTAPLQSAPATTTTFPRFGGSTCCAGCHKPVSPMERGVVPGPQGTRWHAACLICGGKEAKGRGGRRRNGQPGCGKSLDSSAKRGADEGVVWCKECLLLLPPSLRSPQTSPTRVSPLKPVLTGTSTSSSTSGQFGRIAPQHTGTTTIARQFTGMSGGVDAALARQITGGGLSPTRQLTGSPTKSISRQFTGGSSQGTIRPRPKSVIGMRDEGRGMFLIRQMTGGGGA</sequence>